<dbReference type="STRING" id="398579.Spea_3224"/>
<keyword evidence="2" id="KW-1185">Reference proteome</keyword>
<dbReference type="RefSeq" id="WP_012156441.1">
    <property type="nucleotide sequence ID" value="NC_009901.1"/>
</dbReference>
<dbReference type="InterPro" id="IPR010221">
    <property type="entry name" value="VCBS_dom"/>
</dbReference>
<dbReference type="EMBL" id="CP000851">
    <property type="protein sequence ID" value="ABV88540.1"/>
    <property type="molecule type" value="Genomic_DNA"/>
</dbReference>
<dbReference type="Gene3D" id="2.60.40.3440">
    <property type="match status" value="3"/>
</dbReference>
<dbReference type="AlphaFoldDB" id="A8H7K3"/>
<gene>
    <name evidence="1" type="ordered locus">Spea_3224</name>
</gene>
<accession>A8H7K3</accession>
<proteinExistence type="predicted"/>
<dbReference type="InterPro" id="IPR020008">
    <property type="entry name" value="GlyGly_CTERM"/>
</dbReference>
<evidence type="ECO:0000313" key="1">
    <source>
        <dbReference type="EMBL" id="ABV88540.1"/>
    </source>
</evidence>
<reference evidence="1 2" key="1">
    <citation type="submission" date="2007-10" db="EMBL/GenBank/DDBJ databases">
        <title>Complete sequence of Shewanella pealeana ATCC 700345.</title>
        <authorList>
            <consortium name="US DOE Joint Genome Institute"/>
            <person name="Copeland A."/>
            <person name="Lucas S."/>
            <person name="Lapidus A."/>
            <person name="Barry K."/>
            <person name="Glavina del Rio T."/>
            <person name="Dalin E."/>
            <person name="Tice H."/>
            <person name="Pitluck S."/>
            <person name="Chertkov O."/>
            <person name="Brettin T."/>
            <person name="Bruce D."/>
            <person name="Detter J.C."/>
            <person name="Han C."/>
            <person name="Schmutz J."/>
            <person name="Larimer F."/>
            <person name="Land M."/>
            <person name="Hauser L."/>
            <person name="Kyrpides N."/>
            <person name="Kim E."/>
            <person name="Zhao J.-S.Z."/>
            <person name="Manno D."/>
            <person name="Hawari J."/>
            <person name="Richardson P."/>
        </authorList>
    </citation>
    <scope>NUCLEOTIDE SEQUENCE [LARGE SCALE GENOMIC DNA]</scope>
    <source>
        <strain evidence="2">ATCC 700345 / ANG-SQ1</strain>
    </source>
</reference>
<evidence type="ECO:0000313" key="2">
    <source>
        <dbReference type="Proteomes" id="UP000002608"/>
    </source>
</evidence>
<name>A8H7K3_SHEPA</name>
<dbReference type="NCBIfam" id="NF012211">
    <property type="entry name" value="tand_rpt_95"/>
    <property type="match status" value="3"/>
</dbReference>
<organism evidence="1 2">
    <name type="scientific">Shewanella pealeana (strain ATCC 700345 / ANG-SQ1)</name>
    <dbReference type="NCBI Taxonomy" id="398579"/>
    <lineage>
        <taxon>Bacteria</taxon>
        <taxon>Pseudomonadati</taxon>
        <taxon>Pseudomonadota</taxon>
        <taxon>Gammaproteobacteria</taxon>
        <taxon>Alteromonadales</taxon>
        <taxon>Shewanellaceae</taxon>
        <taxon>Shewanella</taxon>
    </lineage>
</organism>
<sequence>MDLVNNRLSIQYDEQFWLIDVTHPSSPEVIGNKEVPALSHSKDVKVLGDTLIAARDGQLKKYQINIAPVITASLLTVNEDETLIQELPVSTWHAGVLTFEILTQASKGTVTVDHEGVVNFSPNKDEFGEDQFTVRVADNHGRSSEKEIRIDILPINDAPRVLDQTFVTNEDVELRSSLIVAEVDSDELQFVLVTDTLNGVVTLSESGEYSYQATANFNGTDSFTFSVTDGVNAAVEASVTINILAVNDAPVASHQSLNIGYNREVASRLSAFDVDEDELMFEVVTNVSHGELALNDDGSFIYNPKTDFSGNDSFTYRVTDTAGSTSEAVVSITVSAKPKESTSDSSGGSLGYLCLLYLMLTVGYRQRFR</sequence>
<dbReference type="KEGG" id="spl:Spea_3224"/>
<dbReference type="Proteomes" id="UP000002608">
    <property type="component" value="Chromosome"/>
</dbReference>
<dbReference type="eggNOG" id="COG4932">
    <property type="taxonomic scope" value="Bacteria"/>
</dbReference>
<dbReference type="Pfam" id="PF17963">
    <property type="entry name" value="Big_9"/>
    <property type="match status" value="3"/>
</dbReference>
<dbReference type="NCBIfam" id="TIGR01965">
    <property type="entry name" value="VCBS_repeat"/>
    <property type="match status" value="1"/>
</dbReference>
<dbReference type="NCBIfam" id="TIGR03501">
    <property type="entry name" value="GlyGly_CTERM"/>
    <property type="match status" value="1"/>
</dbReference>
<dbReference type="OrthoDB" id="6242288at2"/>
<protein>
    <submittedName>
        <fullName evidence="1">Putative outer membrane adhesin like protein</fullName>
    </submittedName>
</protein>
<dbReference type="HOGENOM" id="CLU_749846_0_0_6"/>